<evidence type="ECO:0000256" key="2">
    <source>
        <dbReference type="ARBA" id="ARBA00013194"/>
    </source>
</evidence>
<evidence type="ECO:0000259" key="11">
    <source>
        <dbReference type="PROSITE" id="PS50059"/>
    </source>
</evidence>
<keyword evidence="6 7" id="KW-0413">Isomerase</keyword>
<comment type="caution">
    <text evidence="12">The sequence shown here is derived from an EMBL/GenBank/DDBJ whole genome shotgun (WGS) entry which is preliminary data.</text>
</comment>
<dbReference type="PANTHER" id="PTHR46512:SF9">
    <property type="entry name" value="PEPTIDYLPROLYL ISOMERASE"/>
    <property type="match status" value="1"/>
</dbReference>
<dbReference type="Pfam" id="PF14559">
    <property type="entry name" value="TPR_19"/>
    <property type="match status" value="1"/>
</dbReference>
<dbReference type="PROSITE" id="PS50005">
    <property type="entry name" value="TPR"/>
    <property type="match status" value="1"/>
</dbReference>
<keyword evidence="13" id="KW-1185">Reference proteome</keyword>
<dbReference type="EC" id="5.2.1.8" evidence="2 7"/>
<keyword evidence="10" id="KW-0812">Transmembrane</keyword>
<keyword evidence="3" id="KW-0677">Repeat</keyword>
<dbReference type="InterPro" id="IPR019734">
    <property type="entry name" value="TPR_rpt"/>
</dbReference>
<dbReference type="InterPro" id="IPR050754">
    <property type="entry name" value="FKBP4/5/8-like"/>
</dbReference>
<keyword evidence="10" id="KW-0472">Membrane</keyword>
<reference evidence="12 13" key="1">
    <citation type="journal article" date="2024" name="Science">
        <title>Giant polyketide synthase enzymes in the biosynthesis of giant marine polyether toxins.</title>
        <authorList>
            <person name="Fallon T.R."/>
            <person name="Shende V.V."/>
            <person name="Wierzbicki I.H."/>
            <person name="Pendleton A.L."/>
            <person name="Watervoot N.F."/>
            <person name="Auber R.P."/>
            <person name="Gonzalez D.J."/>
            <person name="Wisecaver J.H."/>
            <person name="Moore B.S."/>
        </authorList>
    </citation>
    <scope>NUCLEOTIDE SEQUENCE [LARGE SCALE GENOMIC DNA]</scope>
    <source>
        <strain evidence="12 13">12B1</strain>
    </source>
</reference>
<feature type="coiled-coil region" evidence="9">
    <location>
        <begin position="6"/>
        <end position="89"/>
    </location>
</feature>
<accession>A0AB34ID17</accession>
<evidence type="ECO:0000256" key="3">
    <source>
        <dbReference type="ARBA" id="ARBA00022737"/>
    </source>
</evidence>
<evidence type="ECO:0000256" key="10">
    <source>
        <dbReference type="SAM" id="Phobius"/>
    </source>
</evidence>
<feature type="transmembrane region" description="Helical" evidence="10">
    <location>
        <begin position="401"/>
        <end position="420"/>
    </location>
</feature>
<evidence type="ECO:0000256" key="9">
    <source>
        <dbReference type="SAM" id="Coils"/>
    </source>
</evidence>
<evidence type="ECO:0000256" key="7">
    <source>
        <dbReference type="PROSITE-ProRule" id="PRU00277"/>
    </source>
</evidence>
<name>A0AB34ID17_PRYPA</name>
<dbReference type="Gene3D" id="3.10.50.40">
    <property type="match status" value="1"/>
</dbReference>
<dbReference type="PROSITE" id="PS50059">
    <property type="entry name" value="FKBP_PPIASE"/>
    <property type="match status" value="1"/>
</dbReference>
<proteinExistence type="predicted"/>
<feature type="domain" description="PPIase FKBP-type" evidence="11">
    <location>
        <begin position="106"/>
        <end position="201"/>
    </location>
</feature>
<keyword evidence="10" id="KW-1133">Transmembrane helix</keyword>
<sequence>MALERVRLAEEEKAALAEAQKRANSRVSLEERRMKALVAEARRYEEEEEEEGMKPWVNGEPPISKEERAQIIEEEREAHERRQREYQCSWHKRVTEQGHAPGVYANDRVTLHLVGRLRSLEGPVFDSSRERGVPLIITAGGGSLVPGLDKGLLTCNEGERCVFTVQPEGAYGNGGLVDAKGARVVPGNCTLVFEVEVVKVDEMVEMWQMFPDTKIKYADEYRERGNTLFRNKYFKFAEEEYELALGFLLFEKQEDEQQPFVREKEHQPLLHAVRLNLMATKLRTGREDEALEHGEKVLEKEPNHPKVLYRMGQAHAQLGNYEKAQDYFEKAMRASAEDADAVRSCQKELERLAKREERHTLLHKKAYAKMAKAVKPEPSEAPQPSPEEDYPWLRSFVDMSWPMRFLLSLAISSVMFVFYTSRQTSI</sequence>
<evidence type="ECO:0000256" key="1">
    <source>
        <dbReference type="ARBA" id="ARBA00000971"/>
    </source>
</evidence>
<dbReference type="SUPFAM" id="SSF54534">
    <property type="entry name" value="FKBP-like"/>
    <property type="match status" value="1"/>
</dbReference>
<dbReference type="EMBL" id="JBGBPQ010000032">
    <property type="protein sequence ID" value="KAL1495410.1"/>
    <property type="molecule type" value="Genomic_DNA"/>
</dbReference>
<evidence type="ECO:0000256" key="8">
    <source>
        <dbReference type="PROSITE-ProRule" id="PRU00339"/>
    </source>
</evidence>
<organism evidence="12 13">
    <name type="scientific">Prymnesium parvum</name>
    <name type="common">Toxic golden alga</name>
    <dbReference type="NCBI Taxonomy" id="97485"/>
    <lineage>
        <taxon>Eukaryota</taxon>
        <taxon>Haptista</taxon>
        <taxon>Haptophyta</taxon>
        <taxon>Prymnesiophyceae</taxon>
        <taxon>Prymnesiales</taxon>
        <taxon>Prymnesiaceae</taxon>
        <taxon>Prymnesium</taxon>
    </lineage>
</organism>
<feature type="repeat" description="TPR" evidence="8">
    <location>
        <begin position="305"/>
        <end position="338"/>
    </location>
</feature>
<keyword evidence="9" id="KW-0175">Coiled coil</keyword>
<dbReference type="Pfam" id="PF00254">
    <property type="entry name" value="FKBP_C"/>
    <property type="match status" value="1"/>
</dbReference>
<evidence type="ECO:0000256" key="6">
    <source>
        <dbReference type="ARBA" id="ARBA00023235"/>
    </source>
</evidence>
<dbReference type="SMART" id="SM00028">
    <property type="entry name" value="TPR"/>
    <property type="match status" value="2"/>
</dbReference>
<dbReference type="PANTHER" id="PTHR46512">
    <property type="entry name" value="PEPTIDYLPROLYL ISOMERASE"/>
    <property type="match status" value="1"/>
</dbReference>
<dbReference type="Proteomes" id="UP001515480">
    <property type="component" value="Unassembled WGS sequence"/>
</dbReference>
<evidence type="ECO:0000256" key="4">
    <source>
        <dbReference type="ARBA" id="ARBA00022803"/>
    </source>
</evidence>
<dbReference type="Gene3D" id="1.25.40.10">
    <property type="entry name" value="Tetratricopeptide repeat domain"/>
    <property type="match status" value="1"/>
</dbReference>
<evidence type="ECO:0000313" key="12">
    <source>
        <dbReference type="EMBL" id="KAL1495410.1"/>
    </source>
</evidence>
<dbReference type="InterPro" id="IPR011990">
    <property type="entry name" value="TPR-like_helical_dom_sf"/>
</dbReference>
<dbReference type="AlphaFoldDB" id="A0AB34ID17"/>
<protein>
    <recommendedName>
        <fullName evidence="2 7">peptidylprolyl isomerase</fullName>
        <ecNumber evidence="2 7">5.2.1.8</ecNumber>
    </recommendedName>
</protein>
<comment type="catalytic activity">
    <reaction evidence="1 7">
        <text>[protein]-peptidylproline (omega=180) = [protein]-peptidylproline (omega=0)</text>
        <dbReference type="Rhea" id="RHEA:16237"/>
        <dbReference type="Rhea" id="RHEA-COMP:10747"/>
        <dbReference type="Rhea" id="RHEA-COMP:10748"/>
        <dbReference type="ChEBI" id="CHEBI:83833"/>
        <dbReference type="ChEBI" id="CHEBI:83834"/>
        <dbReference type="EC" id="5.2.1.8"/>
    </reaction>
</comment>
<gene>
    <name evidence="12" type="ORF">AB1Y20_016778</name>
</gene>
<evidence type="ECO:0000313" key="13">
    <source>
        <dbReference type="Proteomes" id="UP001515480"/>
    </source>
</evidence>
<dbReference type="PROSITE" id="PS50293">
    <property type="entry name" value="TPR_REGION"/>
    <property type="match status" value="1"/>
</dbReference>
<dbReference type="InterPro" id="IPR001179">
    <property type="entry name" value="PPIase_FKBP_dom"/>
</dbReference>
<keyword evidence="4 8" id="KW-0802">TPR repeat</keyword>
<dbReference type="GO" id="GO:0003755">
    <property type="term" value="F:peptidyl-prolyl cis-trans isomerase activity"/>
    <property type="evidence" value="ECO:0007669"/>
    <property type="project" value="UniProtKB-KW"/>
</dbReference>
<dbReference type="InterPro" id="IPR046357">
    <property type="entry name" value="PPIase_dom_sf"/>
</dbReference>
<keyword evidence="5 7" id="KW-0697">Rotamase</keyword>
<evidence type="ECO:0000256" key="5">
    <source>
        <dbReference type="ARBA" id="ARBA00023110"/>
    </source>
</evidence>
<dbReference type="SUPFAM" id="SSF48452">
    <property type="entry name" value="TPR-like"/>
    <property type="match status" value="1"/>
</dbReference>